<evidence type="ECO:0000256" key="8">
    <source>
        <dbReference type="ARBA" id="ARBA00023264"/>
    </source>
</evidence>
<dbReference type="HAMAP" id="MF_01917">
    <property type="entry name" value="Cardiolipin_synth_ClsB"/>
    <property type="match status" value="1"/>
</dbReference>
<dbReference type="RefSeq" id="WP_168878234.1">
    <property type="nucleotide sequence ID" value="NZ_JABAIM010000004.1"/>
</dbReference>
<keyword evidence="2 9" id="KW-0444">Lipid biosynthesis</keyword>
<dbReference type="InterPro" id="IPR030872">
    <property type="entry name" value="Cardiolipin_synth_ClsB"/>
</dbReference>
<keyword evidence="12" id="KW-1185">Reference proteome</keyword>
<dbReference type="InterPro" id="IPR025202">
    <property type="entry name" value="PLD-like_dom"/>
</dbReference>
<dbReference type="EC" id="2.7.8.-" evidence="9"/>
<sequence length="385" mass="43843">MAYRSGHSLTLLRDGTAFFPALLAAIDAAKHSVWLESYLYEADDTGLRVADALMAAARRGVQVNLLLDGFGAYALPESLRQTLAAAGVRLLFFRPEINRWGLHLQRLRRLHRKLALVDGHTGFIGGINILNDCDEPDDPPRYDYAVRVRGPVCLDISRVMRQLWQRECWLQFRMHWLHRLPRHGRSDSPGQQLAALVVRDNVRHRRAIEAAYLHALRQARQEIILANAYFLPGFQFRRALLAAARRGVKVTLLLQGRLDQALLQFACRGLYRQLLAAGIEVVEYRRGYMHAKVAVVDGRWATVGSSNIDPFSIFLAREANLLVQDHGFARSLRDDLRQMIAAHGVRIDQHTLQQSRCWYRIVPWLAYQCVRMLMGLAGIGGRQQE</sequence>
<evidence type="ECO:0000256" key="3">
    <source>
        <dbReference type="ARBA" id="ARBA00022679"/>
    </source>
</evidence>
<dbReference type="EMBL" id="JABAIM010000004">
    <property type="protein sequence ID" value="NLR76562.1"/>
    <property type="molecule type" value="Genomic_DNA"/>
</dbReference>
<feature type="active site" evidence="9">
    <location>
        <position position="111"/>
    </location>
</feature>
<dbReference type="Proteomes" id="UP000587991">
    <property type="component" value="Unassembled WGS sequence"/>
</dbReference>
<keyword evidence="8 9" id="KW-1208">Phospholipid metabolism</keyword>
<protein>
    <recommendedName>
        <fullName evidence="9">Cardiolipin synthase B</fullName>
        <shortName evidence="9">CL synthase</shortName>
        <ecNumber evidence="9">2.7.8.-</ecNumber>
    </recommendedName>
</protein>
<dbReference type="GO" id="GO:0008808">
    <property type="term" value="F:cardiolipin synthase activity"/>
    <property type="evidence" value="ECO:0007669"/>
    <property type="project" value="InterPro"/>
</dbReference>
<keyword evidence="5 9" id="KW-0443">Lipid metabolism</keyword>
<dbReference type="AlphaFoldDB" id="A0A847SKW5"/>
<dbReference type="PANTHER" id="PTHR21248:SF23">
    <property type="entry name" value="CARDIOLIPIN SYNTHASE B"/>
    <property type="match status" value="1"/>
</dbReference>
<dbReference type="Gene3D" id="3.30.870.10">
    <property type="entry name" value="Endonuclease Chain A"/>
    <property type="match status" value="2"/>
</dbReference>
<feature type="active site" evidence="9">
    <location>
        <position position="292"/>
    </location>
</feature>
<feature type="active site" evidence="9">
    <location>
        <position position="113"/>
    </location>
</feature>
<evidence type="ECO:0000259" key="10">
    <source>
        <dbReference type="PROSITE" id="PS50035"/>
    </source>
</evidence>
<proteinExistence type="inferred from homology"/>
<dbReference type="InterPro" id="IPR001736">
    <property type="entry name" value="PLipase_D/transphosphatidylase"/>
</dbReference>
<keyword evidence="7 9" id="KW-0594">Phospholipid biosynthesis</keyword>
<keyword evidence="1 9" id="KW-1003">Cell membrane</keyword>
<dbReference type="GO" id="GO:0032049">
    <property type="term" value="P:cardiolipin biosynthetic process"/>
    <property type="evidence" value="ECO:0007669"/>
    <property type="project" value="InterPro"/>
</dbReference>
<gene>
    <name evidence="9 11" type="primary">clsB</name>
    <name evidence="11" type="ORF">HF682_15450</name>
</gene>
<comment type="function">
    <text evidence="9">Catalyzes the phosphatidyl group transfer from one phosphatidylglycerol molecule to another to form cardiolipin (CL) (diphosphatidylglycerol) and glycerol.</text>
</comment>
<reference evidence="11 12" key="1">
    <citation type="submission" date="2020-04" db="EMBL/GenBank/DDBJ databases">
        <title>Draft genome of Leeia sp. IMCC25680.</title>
        <authorList>
            <person name="Song J."/>
            <person name="Cho J.-C."/>
        </authorList>
    </citation>
    <scope>NUCLEOTIDE SEQUENCE [LARGE SCALE GENOMIC DNA]</scope>
    <source>
        <strain evidence="11 12">IMCC25680</strain>
    </source>
</reference>
<dbReference type="PANTHER" id="PTHR21248">
    <property type="entry name" value="CARDIOLIPIN SYNTHASE"/>
    <property type="match status" value="1"/>
</dbReference>
<feature type="active site" evidence="9">
    <location>
        <position position="118"/>
    </location>
</feature>
<name>A0A847SKW5_9NEIS</name>
<evidence type="ECO:0000313" key="11">
    <source>
        <dbReference type="EMBL" id="NLR76562.1"/>
    </source>
</evidence>
<evidence type="ECO:0000256" key="9">
    <source>
        <dbReference type="HAMAP-Rule" id="MF_01917"/>
    </source>
</evidence>
<comment type="subcellular location">
    <subcellularLocation>
        <location evidence="9">Cell membrane</location>
        <topology evidence="9">Peripheral membrane protein</topology>
    </subcellularLocation>
</comment>
<keyword evidence="6 9" id="KW-0472">Membrane</keyword>
<dbReference type="PROSITE" id="PS50035">
    <property type="entry name" value="PLD"/>
    <property type="match status" value="2"/>
</dbReference>
<comment type="caution">
    <text evidence="11">The sequence shown here is derived from an EMBL/GenBank/DDBJ whole genome shotgun (WGS) entry which is preliminary data.</text>
</comment>
<feature type="domain" description="PLD phosphodiesterase" evidence="10">
    <location>
        <begin position="285"/>
        <end position="312"/>
    </location>
</feature>
<dbReference type="SMART" id="SM00155">
    <property type="entry name" value="PLDc"/>
    <property type="match status" value="2"/>
</dbReference>
<keyword evidence="3 9" id="KW-0808">Transferase</keyword>
<evidence type="ECO:0000256" key="7">
    <source>
        <dbReference type="ARBA" id="ARBA00023209"/>
    </source>
</evidence>
<comment type="similarity">
    <text evidence="9">Belongs to the phospholipase D family. Cardiolipin synthase subfamily. ClsB sub-subfamily.</text>
</comment>
<keyword evidence="4" id="KW-0677">Repeat</keyword>
<comment type="catalytic activity">
    <reaction evidence="9">
        <text>2 a 1,2-diacyl-sn-glycero-3-phospho-(1'-sn-glycerol) = a cardiolipin + glycerol</text>
        <dbReference type="Rhea" id="RHEA:31451"/>
        <dbReference type="ChEBI" id="CHEBI:17754"/>
        <dbReference type="ChEBI" id="CHEBI:62237"/>
        <dbReference type="ChEBI" id="CHEBI:64716"/>
    </reaction>
</comment>
<dbReference type="NCBIfam" id="NF008427">
    <property type="entry name" value="PRK11263.1"/>
    <property type="match status" value="1"/>
</dbReference>
<dbReference type="SUPFAM" id="SSF56024">
    <property type="entry name" value="Phospholipase D/nuclease"/>
    <property type="match status" value="2"/>
</dbReference>
<evidence type="ECO:0000313" key="12">
    <source>
        <dbReference type="Proteomes" id="UP000587991"/>
    </source>
</evidence>
<feature type="active site" evidence="9">
    <location>
        <position position="297"/>
    </location>
</feature>
<evidence type="ECO:0000256" key="2">
    <source>
        <dbReference type="ARBA" id="ARBA00022516"/>
    </source>
</evidence>
<feature type="domain" description="PLD phosphodiesterase" evidence="10">
    <location>
        <begin position="106"/>
        <end position="133"/>
    </location>
</feature>
<evidence type="ECO:0000256" key="1">
    <source>
        <dbReference type="ARBA" id="ARBA00022475"/>
    </source>
</evidence>
<dbReference type="CDD" id="cd09110">
    <property type="entry name" value="PLDc_CLS_1"/>
    <property type="match status" value="1"/>
</dbReference>
<dbReference type="GO" id="GO:0005886">
    <property type="term" value="C:plasma membrane"/>
    <property type="evidence" value="ECO:0007669"/>
    <property type="project" value="UniProtKB-SubCell"/>
</dbReference>
<organism evidence="11 12">
    <name type="scientific">Leeia aquatica</name>
    <dbReference type="NCBI Taxonomy" id="2725557"/>
    <lineage>
        <taxon>Bacteria</taxon>
        <taxon>Pseudomonadati</taxon>
        <taxon>Pseudomonadota</taxon>
        <taxon>Betaproteobacteria</taxon>
        <taxon>Neisseriales</taxon>
        <taxon>Leeiaceae</taxon>
        <taxon>Leeia</taxon>
    </lineage>
</organism>
<evidence type="ECO:0000256" key="5">
    <source>
        <dbReference type="ARBA" id="ARBA00023098"/>
    </source>
</evidence>
<feature type="active site" evidence="9">
    <location>
        <position position="290"/>
    </location>
</feature>
<evidence type="ECO:0000256" key="4">
    <source>
        <dbReference type="ARBA" id="ARBA00022737"/>
    </source>
</evidence>
<dbReference type="Pfam" id="PF13091">
    <property type="entry name" value="PLDc_2"/>
    <property type="match status" value="2"/>
</dbReference>
<accession>A0A847SKW5</accession>
<evidence type="ECO:0000256" key="6">
    <source>
        <dbReference type="ARBA" id="ARBA00023136"/>
    </source>
</evidence>